<feature type="binding site" evidence="4">
    <location>
        <position position="156"/>
    </location>
    <ligand>
        <name>Mg(2+)</name>
        <dbReference type="ChEBI" id="CHEBI:18420"/>
    </ligand>
</feature>
<accession>A0A921G2Q2</accession>
<dbReference type="InterPro" id="IPR043675">
    <property type="entry name" value="TrmR_methyltr"/>
</dbReference>
<reference evidence="5" key="1">
    <citation type="journal article" date="2021" name="PeerJ">
        <title>Extensive microbial diversity within the chicken gut microbiome revealed by metagenomics and culture.</title>
        <authorList>
            <person name="Gilroy R."/>
            <person name="Ravi A."/>
            <person name="Getino M."/>
            <person name="Pursley I."/>
            <person name="Horton D.L."/>
            <person name="Alikhan N.F."/>
            <person name="Baker D."/>
            <person name="Gharbi K."/>
            <person name="Hall N."/>
            <person name="Watson M."/>
            <person name="Adriaenssens E.M."/>
            <person name="Foster-Nyarko E."/>
            <person name="Jarju S."/>
            <person name="Secka A."/>
            <person name="Antonio M."/>
            <person name="Oren A."/>
            <person name="Chaudhuri R.R."/>
            <person name="La Ragione R."/>
            <person name="Hildebrand F."/>
            <person name="Pallen M.J."/>
        </authorList>
    </citation>
    <scope>NUCLEOTIDE SEQUENCE</scope>
    <source>
        <strain evidence="5">CHK171-7178</strain>
    </source>
</reference>
<dbReference type="GO" id="GO:0030488">
    <property type="term" value="P:tRNA methylation"/>
    <property type="evidence" value="ECO:0007669"/>
    <property type="project" value="UniProtKB-UniRule"/>
</dbReference>
<dbReference type="GO" id="GO:0008171">
    <property type="term" value="F:O-methyltransferase activity"/>
    <property type="evidence" value="ECO:0007669"/>
    <property type="project" value="InterPro"/>
</dbReference>
<evidence type="ECO:0000256" key="2">
    <source>
        <dbReference type="ARBA" id="ARBA00022679"/>
    </source>
</evidence>
<dbReference type="Proteomes" id="UP000698173">
    <property type="component" value="Unassembled WGS sequence"/>
</dbReference>
<comment type="caution">
    <text evidence="5">The sequence shown here is derived from an EMBL/GenBank/DDBJ whole genome shotgun (WGS) entry which is preliminary data.</text>
</comment>
<feature type="binding site" evidence="4">
    <location>
        <position position="81"/>
    </location>
    <ligand>
        <name>S-adenosyl-L-methionine</name>
        <dbReference type="ChEBI" id="CHEBI:59789"/>
    </ligand>
</feature>
<evidence type="ECO:0000256" key="3">
    <source>
        <dbReference type="ARBA" id="ARBA00022691"/>
    </source>
</evidence>
<gene>
    <name evidence="4" type="primary">trmR</name>
    <name evidence="5" type="ORF">K8V56_18015</name>
</gene>
<dbReference type="GO" id="GO:0000287">
    <property type="term" value="F:magnesium ion binding"/>
    <property type="evidence" value="ECO:0007669"/>
    <property type="project" value="UniProtKB-UniRule"/>
</dbReference>
<feature type="binding site" evidence="4">
    <location>
        <position position="129"/>
    </location>
    <ligand>
        <name>S-adenosyl-L-methionine</name>
        <dbReference type="ChEBI" id="CHEBI:59789"/>
    </ligand>
</feature>
<feature type="binding site" evidence="4">
    <location>
        <position position="34"/>
    </location>
    <ligand>
        <name>S-adenosyl-L-methionine</name>
        <dbReference type="ChEBI" id="CHEBI:59789"/>
    </ligand>
</feature>
<dbReference type="SUPFAM" id="SSF53335">
    <property type="entry name" value="S-adenosyl-L-methionine-dependent methyltransferases"/>
    <property type="match status" value="1"/>
</dbReference>
<dbReference type="InterPro" id="IPR029063">
    <property type="entry name" value="SAM-dependent_MTases_sf"/>
</dbReference>
<dbReference type="PANTHER" id="PTHR10509:SF14">
    <property type="entry name" value="CAFFEOYL-COA O-METHYLTRANSFERASE 3-RELATED"/>
    <property type="match status" value="1"/>
</dbReference>
<evidence type="ECO:0000313" key="6">
    <source>
        <dbReference type="Proteomes" id="UP000698173"/>
    </source>
</evidence>
<evidence type="ECO:0000256" key="1">
    <source>
        <dbReference type="ARBA" id="ARBA00022603"/>
    </source>
</evidence>
<comment type="function">
    <text evidence="4">Catalyzes the methylation of 5-hydroxyuridine (ho5U) to form 5-methoxyuridine (mo5U) at position 34 in tRNAs.</text>
</comment>
<keyword evidence="3 4" id="KW-0949">S-adenosyl-L-methionine</keyword>
<dbReference type="InterPro" id="IPR002935">
    <property type="entry name" value="SAM_O-MeTrfase"/>
</dbReference>
<keyword evidence="2 4" id="KW-0808">Transferase</keyword>
<dbReference type="HAMAP" id="MF_02217">
    <property type="entry name" value="TrmR_methyltr"/>
    <property type="match status" value="1"/>
</dbReference>
<comment type="similarity">
    <text evidence="4">Belongs to the class I-like SAM-binding methyltransferase superfamily. Cation-dependent O-methyltransferase family.</text>
</comment>
<dbReference type="InterPro" id="IPR050362">
    <property type="entry name" value="Cation-dep_OMT"/>
</dbReference>
<keyword evidence="4" id="KW-0819">tRNA processing</keyword>
<dbReference type="PROSITE" id="PS51682">
    <property type="entry name" value="SAM_OMT_I"/>
    <property type="match status" value="1"/>
</dbReference>
<feature type="binding site" evidence="4">
    <location>
        <position position="64"/>
    </location>
    <ligand>
        <name>S-adenosyl-L-methionine</name>
        <dbReference type="ChEBI" id="CHEBI:59789"/>
    </ligand>
</feature>
<reference evidence="5" key="2">
    <citation type="submission" date="2021-09" db="EMBL/GenBank/DDBJ databases">
        <authorList>
            <person name="Gilroy R."/>
        </authorList>
    </citation>
    <scope>NUCLEOTIDE SEQUENCE</scope>
    <source>
        <strain evidence="5">CHK171-7178</strain>
    </source>
</reference>
<dbReference type="GO" id="GO:0008757">
    <property type="term" value="F:S-adenosylmethionine-dependent methyltransferase activity"/>
    <property type="evidence" value="ECO:0007669"/>
    <property type="project" value="TreeGrafter"/>
</dbReference>
<feature type="binding site" evidence="4">
    <location>
        <position position="129"/>
    </location>
    <ligand>
        <name>Mg(2+)</name>
        <dbReference type="ChEBI" id="CHEBI:18420"/>
    </ligand>
</feature>
<dbReference type="EMBL" id="DYWT01000275">
    <property type="protein sequence ID" value="HJF33664.1"/>
    <property type="molecule type" value="Genomic_DNA"/>
</dbReference>
<feature type="binding site" evidence="4">
    <location>
        <position position="155"/>
    </location>
    <ligand>
        <name>Mg(2+)</name>
        <dbReference type="ChEBI" id="CHEBI:18420"/>
    </ligand>
</feature>
<feature type="binding site" evidence="4">
    <location>
        <begin position="109"/>
        <end position="110"/>
    </location>
    <ligand>
        <name>S-adenosyl-L-methionine</name>
        <dbReference type="ChEBI" id="CHEBI:59789"/>
    </ligand>
</feature>
<dbReference type="EC" id="2.1.1.-" evidence="4"/>
<keyword evidence="4" id="KW-0479">Metal-binding</keyword>
<comment type="subunit">
    <text evidence="4">Homodimer.</text>
</comment>
<dbReference type="Pfam" id="PF01596">
    <property type="entry name" value="Methyltransf_3"/>
    <property type="match status" value="1"/>
</dbReference>
<protein>
    <recommendedName>
        <fullName evidence="4">tRNA 5-hydroxyuridine methyltransferase</fullName>
        <ecNumber evidence="4">2.1.1.-</ecNumber>
    </recommendedName>
    <alternativeName>
        <fullName evidence="4">ho5U methyltransferase</fullName>
    </alternativeName>
</protein>
<comment type="catalytic activity">
    <reaction evidence="4">
        <text>5-hydroxyuridine(34) in tRNA + S-adenosyl-L-methionine = 5-methoxyuridine(34) in tRNA + S-adenosyl-L-homocysteine + H(+)</text>
        <dbReference type="Rhea" id="RHEA:60524"/>
        <dbReference type="Rhea" id="RHEA-COMP:13381"/>
        <dbReference type="Rhea" id="RHEA-COMP:15591"/>
        <dbReference type="ChEBI" id="CHEBI:15378"/>
        <dbReference type="ChEBI" id="CHEBI:57856"/>
        <dbReference type="ChEBI" id="CHEBI:59789"/>
        <dbReference type="ChEBI" id="CHEBI:136877"/>
        <dbReference type="ChEBI" id="CHEBI:143860"/>
    </reaction>
</comment>
<keyword evidence="4" id="KW-0460">Magnesium</keyword>
<evidence type="ECO:0000256" key="4">
    <source>
        <dbReference type="HAMAP-Rule" id="MF_02217"/>
    </source>
</evidence>
<dbReference type="AlphaFoldDB" id="A0A921G2Q2"/>
<dbReference type="CDD" id="cd02440">
    <property type="entry name" value="AdoMet_MTases"/>
    <property type="match status" value="1"/>
</dbReference>
<dbReference type="GO" id="GO:0016300">
    <property type="term" value="F:tRNA (uridine) methyltransferase activity"/>
    <property type="evidence" value="ECO:0007669"/>
    <property type="project" value="UniProtKB-UniRule"/>
</dbReference>
<sequence length="211" mass="23792">MDNYKTYVASFAKDKDPLIVEMEQFAEEHHVPIMDSDGIDLFISLLRIQNPERILEIGSAIGYSAIRIAGALPKASIVTIERDTGRYLKAVEFINKGGYTDRLSIVEADALLTDSDKVFSKTYDALFIDAAKGQYKRFFEKYAPIVNTGGVIYCDNMFMHGIVLHGDKDIPRRNRTMIRNLKEFTEWVMTNPGYETSLLPVGDGLLIAVKK</sequence>
<dbReference type="PANTHER" id="PTHR10509">
    <property type="entry name" value="O-METHYLTRANSFERASE-RELATED"/>
    <property type="match status" value="1"/>
</dbReference>
<name>A0A921G2Q2_SPOPS</name>
<dbReference type="Gene3D" id="3.40.50.150">
    <property type="entry name" value="Vaccinia Virus protein VP39"/>
    <property type="match status" value="1"/>
</dbReference>
<evidence type="ECO:0000313" key="5">
    <source>
        <dbReference type="EMBL" id="HJF33664.1"/>
    </source>
</evidence>
<organism evidence="5 6">
    <name type="scientific">Sporosarcina psychrophila</name>
    <name type="common">Bacillus psychrophilus</name>
    <dbReference type="NCBI Taxonomy" id="1476"/>
    <lineage>
        <taxon>Bacteria</taxon>
        <taxon>Bacillati</taxon>
        <taxon>Bacillota</taxon>
        <taxon>Bacilli</taxon>
        <taxon>Bacillales</taxon>
        <taxon>Caryophanaceae</taxon>
        <taxon>Sporosarcina</taxon>
    </lineage>
</organism>
<keyword evidence="1 4" id="KW-0489">Methyltransferase</keyword>
<proteinExistence type="inferred from homology"/>